<dbReference type="SUPFAM" id="SSF51306">
    <property type="entry name" value="LexA/Signal peptidase"/>
    <property type="match status" value="1"/>
</dbReference>
<keyword evidence="3" id="KW-0472">Membrane</keyword>
<organism evidence="6 7">
    <name type="scientific">Actinacidiphila epipremni</name>
    <dbReference type="NCBI Taxonomy" id="2053013"/>
    <lineage>
        <taxon>Bacteria</taxon>
        <taxon>Bacillati</taxon>
        <taxon>Actinomycetota</taxon>
        <taxon>Actinomycetes</taxon>
        <taxon>Kitasatosporales</taxon>
        <taxon>Streptomycetaceae</taxon>
        <taxon>Actinacidiphila</taxon>
    </lineage>
</organism>
<sequence>MSSSSGATTTGTTGSGSGAGAGRRGAGAGGGGLGHRLSGIAVALGCVLFLGSCVWGALVYRPYSVPTTSMVPTVQSGDRLLAQKVSGSQVHRGDVVVFKDPLWGDAPLVKRVVGVGGDTVACCDAQGRLTVNGTPVDETYLNGGAPSAQGGDQASAERFSTKVPAGKLFLLGDNRAISEDSRVHLADAEGGAVPASDVKARVDGIAWPSSRIGLLHRTSAFAAIPGGGSPGRGPLGLLVVAALAGVVLILGGAAWDPLAKLLRRR</sequence>
<dbReference type="PANTHER" id="PTHR43390">
    <property type="entry name" value="SIGNAL PEPTIDASE I"/>
    <property type="match status" value="1"/>
</dbReference>
<evidence type="ECO:0000313" key="6">
    <source>
        <dbReference type="EMBL" id="NJP46676.1"/>
    </source>
</evidence>
<accession>A0ABX0ZVT4</accession>
<dbReference type="InterPro" id="IPR019533">
    <property type="entry name" value="Peptidase_S26"/>
</dbReference>
<comment type="caution">
    <text evidence="3">Lacks conserved residue(s) required for the propagation of feature annotation.</text>
</comment>
<comment type="catalytic activity">
    <reaction evidence="3">
        <text>Cleavage of hydrophobic, N-terminal signal or leader sequences from secreted and periplasmic proteins.</text>
        <dbReference type="EC" id="3.4.21.89"/>
    </reaction>
</comment>
<dbReference type="EC" id="3.4.21.89" evidence="3"/>
<dbReference type="EMBL" id="JAATEJ010000023">
    <property type="protein sequence ID" value="NJP46676.1"/>
    <property type="molecule type" value="Genomic_DNA"/>
</dbReference>
<dbReference type="PRINTS" id="PR00727">
    <property type="entry name" value="LEADERPTASE"/>
</dbReference>
<dbReference type="InterPro" id="IPR000223">
    <property type="entry name" value="Pept_S26A_signal_pept_1"/>
</dbReference>
<keyword evidence="7" id="KW-1185">Reference proteome</keyword>
<evidence type="ECO:0000256" key="3">
    <source>
        <dbReference type="RuleBase" id="RU362042"/>
    </source>
</evidence>
<dbReference type="CDD" id="cd06530">
    <property type="entry name" value="S26_SPase_I"/>
    <property type="match status" value="1"/>
</dbReference>
<evidence type="ECO:0000256" key="2">
    <source>
        <dbReference type="ARBA" id="ARBA00009370"/>
    </source>
</evidence>
<name>A0ABX0ZVT4_9ACTN</name>
<dbReference type="Proteomes" id="UP000734511">
    <property type="component" value="Unassembled WGS sequence"/>
</dbReference>
<feature type="transmembrane region" description="Helical" evidence="3">
    <location>
        <begin position="40"/>
        <end position="60"/>
    </location>
</feature>
<dbReference type="PANTHER" id="PTHR43390:SF1">
    <property type="entry name" value="CHLOROPLAST PROCESSING PEPTIDASE"/>
    <property type="match status" value="1"/>
</dbReference>
<keyword evidence="3" id="KW-0812">Transmembrane</keyword>
<dbReference type="GO" id="GO:0009003">
    <property type="term" value="F:signal peptidase activity"/>
    <property type="evidence" value="ECO:0007669"/>
    <property type="project" value="UniProtKB-EC"/>
</dbReference>
<protein>
    <recommendedName>
        <fullName evidence="3">Signal peptidase I</fullName>
        <ecNumber evidence="3">3.4.21.89</ecNumber>
    </recommendedName>
</protein>
<feature type="region of interest" description="Disordered" evidence="4">
    <location>
        <begin position="1"/>
        <end position="25"/>
    </location>
</feature>
<feature type="domain" description="Peptidase S26" evidence="5">
    <location>
        <begin position="53"/>
        <end position="207"/>
    </location>
</feature>
<proteinExistence type="inferred from homology"/>
<comment type="caution">
    <text evidence="6">The sequence shown here is derived from an EMBL/GenBank/DDBJ whole genome shotgun (WGS) entry which is preliminary data.</text>
</comment>
<dbReference type="NCBIfam" id="TIGR02227">
    <property type="entry name" value="sigpep_I_bact"/>
    <property type="match status" value="1"/>
</dbReference>
<evidence type="ECO:0000256" key="4">
    <source>
        <dbReference type="SAM" id="MobiDB-lite"/>
    </source>
</evidence>
<comment type="subcellular location">
    <subcellularLocation>
        <location evidence="1">Cell membrane</location>
        <topology evidence="1">Single-pass type II membrane protein</topology>
    </subcellularLocation>
    <subcellularLocation>
        <location evidence="3">Membrane</location>
        <topology evidence="3">Single-pass type II membrane protein</topology>
    </subcellularLocation>
</comment>
<keyword evidence="3 6" id="KW-0378">Hydrolase</keyword>
<evidence type="ECO:0000259" key="5">
    <source>
        <dbReference type="Pfam" id="PF10502"/>
    </source>
</evidence>
<feature type="transmembrane region" description="Helical" evidence="3">
    <location>
        <begin position="235"/>
        <end position="255"/>
    </location>
</feature>
<feature type="compositionally biased region" description="Low complexity" evidence="4">
    <location>
        <begin position="1"/>
        <end position="12"/>
    </location>
</feature>
<evidence type="ECO:0000256" key="1">
    <source>
        <dbReference type="ARBA" id="ARBA00004401"/>
    </source>
</evidence>
<keyword evidence="3" id="KW-0645">Protease</keyword>
<keyword evidence="3" id="KW-1133">Transmembrane helix</keyword>
<gene>
    <name evidence="6" type="primary">lepB</name>
    <name evidence="6" type="ORF">HCN08_25205</name>
</gene>
<evidence type="ECO:0000313" key="7">
    <source>
        <dbReference type="Proteomes" id="UP000734511"/>
    </source>
</evidence>
<comment type="similarity">
    <text evidence="2 3">Belongs to the peptidase S26 family.</text>
</comment>
<dbReference type="RefSeq" id="WP_167985523.1">
    <property type="nucleotide sequence ID" value="NZ_JAATEJ010000023.1"/>
</dbReference>
<dbReference type="InterPro" id="IPR036286">
    <property type="entry name" value="LexA/Signal_pep-like_sf"/>
</dbReference>
<dbReference type="Gene3D" id="2.10.109.10">
    <property type="entry name" value="Umud Fragment, subunit A"/>
    <property type="match status" value="1"/>
</dbReference>
<feature type="compositionally biased region" description="Gly residues" evidence="4">
    <location>
        <begin position="13"/>
        <end position="25"/>
    </location>
</feature>
<dbReference type="Pfam" id="PF10502">
    <property type="entry name" value="Peptidase_S26"/>
    <property type="match status" value="1"/>
</dbReference>
<reference evidence="6 7" key="1">
    <citation type="submission" date="2020-03" db="EMBL/GenBank/DDBJ databases">
        <title>WGS of actinomycetes isolated from Thailand.</title>
        <authorList>
            <person name="Thawai C."/>
        </authorList>
    </citation>
    <scope>NUCLEOTIDE SEQUENCE [LARGE SCALE GENOMIC DNA]</scope>
    <source>
        <strain evidence="6 7">PRB2-1</strain>
    </source>
</reference>